<accession>A0ABW3NKR7</accession>
<evidence type="ECO:0000256" key="4">
    <source>
        <dbReference type="ARBA" id="ARBA00022519"/>
    </source>
</evidence>
<dbReference type="Pfam" id="PF04290">
    <property type="entry name" value="DctQ"/>
    <property type="match status" value="1"/>
</dbReference>
<dbReference type="RefSeq" id="WP_379593791.1">
    <property type="nucleotide sequence ID" value="NZ_JBHTKK010000025.1"/>
</dbReference>
<comment type="similarity">
    <text evidence="8">Belongs to the TRAP transporter small permease family.</text>
</comment>
<keyword evidence="7 9" id="KW-0472">Membrane</keyword>
<dbReference type="Proteomes" id="UP001597041">
    <property type="component" value="Unassembled WGS sequence"/>
</dbReference>
<dbReference type="InterPro" id="IPR055348">
    <property type="entry name" value="DctQ"/>
</dbReference>
<name>A0ABW3NKR7_9BACI</name>
<comment type="caution">
    <text evidence="11">The sequence shown here is derived from an EMBL/GenBank/DDBJ whole genome shotgun (WGS) entry which is preliminary data.</text>
</comment>
<keyword evidence="3" id="KW-1003">Cell membrane</keyword>
<keyword evidence="5 9" id="KW-0812">Transmembrane</keyword>
<protein>
    <submittedName>
        <fullName evidence="11">TRAP transporter small permease</fullName>
    </submittedName>
</protein>
<gene>
    <name evidence="11" type="ORF">ACFQ19_16695</name>
</gene>
<evidence type="ECO:0000313" key="12">
    <source>
        <dbReference type="Proteomes" id="UP001597041"/>
    </source>
</evidence>
<evidence type="ECO:0000256" key="9">
    <source>
        <dbReference type="SAM" id="Phobius"/>
    </source>
</evidence>
<comment type="subcellular location">
    <subcellularLocation>
        <location evidence="1">Cell inner membrane</location>
        <topology evidence="1">Multi-pass membrane protein</topology>
    </subcellularLocation>
</comment>
<feature type="transmembrane region" description="Helical" evidence="9">
    <location>
        <begin position="12"/>
        <end position="34"/>
    </location>
</feature>
<reference evidence="12" key="1">
    <citation type="journal article" date="2019" name="Int. J. Syst. Evol. Microbiol.">
        <title>The Global Catalogue of Microorganisms (GCM) 10K type strain sequencing project: providing services to taxonomists for standard genome sequencing and annotation.</title>
        <authorList>
            <consortium name="The Broad Institute Genomics Platform"/>
            <consortium name="The Broad Institute Genome Sequencing Center for Infectious Disease"/>
            <person name="Wu L."/>
            <person name="Ma J."/>
        </authorList>
    </citation>
    <scope>NUCLEOTIDE SEQUENCE [LARGE SCALE GENOMIC DNA]</scope>
    <source>
        <strain evidence="12">CCUG 56608</strain>
    </source>
</reference>
<feature type="transmembrane region" description="Helical" evidence="9">
    <location>
        <begin position="128"/>
        <end position="146"/>
    </location>
</feature>
<evidence type="ECO:0000256" key="2">
    <source>
        <dbReference type="ARBA" id="ARBA00022448"/>
    </source>
</evidence>
<feature type="transmembrane region" description="Helical" evidence="9">
    <location>
        <begin position="87"/>
        <end position="108"/>
    </location>
</feature>
<keyword evidence="12" id="KW-1185">Reference proteome</keyword>
<evidence type="ECO:0000256" key="7">
    <source>
        <dbReference type="ARBA" id="ARBA00023136"/>
    </source>
</evidence>
<evidence type="ECO:0000256" key="1">
    <source>
        <dbReference type="ARBA" id="ARBA00004429"/>
    </source>
</evidence>
<sequence length="173" mass="19610">MFISKLSKGLDRLCMLLLIVITVVMTASLVIMIFGRNFFNTSFASLEEISRFTFVWLTFIGAAIAFKRKEHMGMDFIVSKLKGKTAQYVEVIQDIFALILFALFIYYGTQLAVLNMKVVSLQSGISMGYVYSIIPIAGFIMIVHALDHIFKSYKKKNKEDTNHELVNNNVSSI</sequence>
<dbReference type="InterPro" id="IPR007387">
    <property type="entry name" value="TRAP_DctQ"/>
</dbReference>
<evidence type="ECO:0000256" key="8">
    <source>
        <dbReference type="ARBA" id="ARBA00038436"/>
    </source>
</evidence>
<keyword evidence="6 9" id="KW-1133">Transmembrane helix</keyword>
<evidence type="ECO:0000259" key="10">
    <source>
        <dbReference type="Pfam" id="PF04290"/>
    </source>
</evidence>
<feature type="transmembrane region" description="Helical" evidence="9">
    <location>
        <begin position="49"/>
        <end position="66"/>
    </location>
</feature>
<dbReference type="EMBL" id="JBHTKK010000025">
    <property type="protein sequence ID" value="MFD1067649.1"/>
    <property type="molecule type" value="Genomic_DNA"/>
</dbReference>
<evidence type="ECO:0000313" key="11">
    <source>
        <dbReference type="EMBL" id="MFD1067649.1"/>
    </source>
</evidence>
<dbReference type="PANTHER" id="PTHR35011:SF5">
    <property type="entry name" value="SIALIC ACID TRAP TRANSPORTER SMALL PERMEASE PROTEIN SIAQ"/>
    <property type="match status" value="1"/>
</dbReference>
<evidence type="ECO:0000256" key="5">
    <source>
        <dbReference type="ARBA" id="ARBA00022692"/>
    </source>
</evidence>
<keyword evidence="4" id="KW-0997">Cell inner membrane</keyword>
<proteinExistence type="inferred from homology"/>
<dbReference type="PANTHER" id="PTHR35011">
    <property type="entry name" value="2,3-DIKETO-L-GULONATE TRAP TRANSPORTER SMALL PERMEASE PROTEIN YIAM"/>
    <property type="match status" value="1"/>
</dbReference>
<feature type="domain" description="Tripartite ATP-independent periplasmic transporters DctQ component" evidence="10">
    <location>
        <begin position="25"/>
        <end position="152"/>
    </location>
</feature>
<organism evidence="11 12">
    <name type="scientific">Oceanobacillus locisalsi</name>
    <dbReference type="NCBI Taxonomy" id="546107"/>
    <lineage>
        <taxon>Bacteria</taxon>
        <taxon>Bacillati</taxon>
        <taxon>Bacillota</taxon>
        <taxon>Bacilli</taxon>
        <taxon>Bacillales</taxon>
        <taxon>Bacillaceae</taxon>
        <taxon>Oceanobacillus</taxon>
    </lineage>
</organism>
<keyword evidence="2" id="KW-0813">Transport</keyword>
<evidence type="ECO:0000256" key="6">
    <source>
        <dbReference type="ARBA" id="ARBA00022989"/>
    </source>
</evidence>
<evidence type="ECO:0000256" key="3">
    <source>
        <dbReference type="ARBA" id="ARBA00022475"/>
    </source>
</evidence>